<dbReference type="RefSeq" id="WP_014220083.1">
    <property type="nucleotide sequence ID" value="NZ_LWBO01000010.1"/>
</dbReference>
<evidence type="ECO:0000313" key="1">
    <source>
        <dbReference type="EMBL" id="OQP49526.1"/>
    </source>
</evidence>
<organism evidence="1 2">
    <name type="scientific">Niastella koreensis</name>
    <dbReference type="NCBI Taxonomy" id="354356"/>
    <lineage>
        <taxon>Bacteria</taxon>
        <taxon>Pseudomonadati</taxon>
        <taxon>Bacteroidota</taxon>
        <taxon>Chitinophagia</taxon>
        <taxon>Chitinophagales</taxon>
        <taxon>Chitinophagaceae</taxon>
        <taxon>Niastella</taxon>
    </lineage>
</organism>
<keyword evidence="2" id="KW-1185">Reference proteome</keyword>
<protein>
    <recommendedName>
        <fullName evidence="3">TnsA endonuclease N-terminal domain-containing protein</fullName>
    </recommendedName>
</protein>
<proteinExistence type="predicted"/>
<sequence>MQPFKYLVSHKIIYWGCLFDSLLELKYAISIHKDYEFLRAYIPVYYDPKTRKPVVHIRGNTRRYTPDFLIRHKLTREAHWVEIKPGAFASSPQLVIRKEVAENYIRWKKYDWSFKVVFDDEIVLPPEDEQLFNEYKKLLCKSAGKLDMEAFNKLFNRAVPPFYASVPDQKRIRYVMYGTSSCNSSGGFPT</sequence>
<accession>A0ABX3NZV3</accession>
<dbReference type="Proteomes" id="UP000192277">
    <property type="component" value="Unassembled WGS sequence"/>
</dbReference>
<name>A0ABX3NZV3_9BACT</name>
<comment type="caution">
    <text evidence="1">The sequence shown here is derived from an EMBL/GenBank/DDBJ whole genome shotgun (WGS) entry which is preliminary data.</text>
</comment>
<reference evidence="1 2" key="1">
    <citation type="submission" date="2016-04" db="EMBL/GenBank/DDBJ databases">
        <authorList>
            <person name="Chen L."/>
            <person name="Zhuang W."/>
            <person name="Wang G."/>
        </authorList>
    </citation>
    <scope>NUCLEOTIDE SEQUENCE [LARGE SCALE GENOMIC DNA]</scope>
    <source>
        <strain evidence="2">GR20</strain>
    </source>
</reference>
<evidence type="ECO:0008006" key="3">
    <source>
        <dbReference type="Google" id="ProtNLM"/>
    </source>
</evidence>
<dbReference type="EMBL" id="LWBO01000010">
    <property type="protein sequence ID" value="OQP49526.1"/>
    <property type="molecule type" value="Genomic_DNA"/>
</dbReference>
<evidence type="ECO:0000313" key="2">
    <source>
        <dbReference type="Proteomes" id="UP000192277"/>
    </source>
</evidence>
<gene>
    <name evidence="1" type="ORF">A4D02_28445</name>
</gene>